<evidence type="ECO:0000259" key="9">
    <source>
        <dbReference type="PROSITE" id="PS50113"/>
    </source>
</evidence>
<dbReference type="AlphaFoldDB" id="A0A831LX30"/>
<dbReference type="EC" id="2.7.13.3" evidence="2"/>
<dbReference type="InterPro" id="IPR000700">
    <property type="entry name" value="PAS-assoc_C"/>
</dbReference>
<dbReference type="InterPro" id="IPR050351">
    <property type="entry name" value="BphY/WalK/GraS-like"/>
</dbReference>
<evidence type="ECO:0000313" key="10">
    <source>
        <dbReference type="EMBL" id="HDR51416.1"/>
    </source>
</evidence>
<organism evidence="10">
    <name type="scientific">Mariniphaga anaerophila</name>
    <dbReference type="NCBI Taxonomy" id="1484053"/>
    <lineage>
        <taxon>Bacteria</taxon>
        <taxon>Pseudomonadati</taxon>
        <taxon>Bacteroidota</taxon>
        <taxon>Bacteroidia</taxon>
        <taxon>Marinilabiliales</taxon>
        <taxon>Prolixibacteraceae</taxon>
        <taxon>Mariniphaga</taxon>
    </lineage>
</organism>
<dbReference type="SUPFAM" id="SSF47384">
    <property type="entry name" value="Homodimeric domain of signal transducing histidine kinase"/>
    <property type="match status" value="1"/>
</dbReference>
<keyword evidence="5" id="KW-0418">Kinase</keyword>
<dbReference type="SUPFAM" id="SSF55874">
    <property type="entry name" value="ATPase domain of HSP90 chaperone/DNA topoisomerase II/histidine kinase"/>
    <property type="match status" value="1"/>
</dbReference>
<feature type="non-terminal residue" evidence="10">
    <location>
        <position position="1"/>
    </location>
</feature>
<evidence type="ECO:0000256" key="5">
    <source>
        <dbReference type="ARBA" id="ARBA00022777"/>
    </source>
</evidence>
<evidence type="ECO:0000256" key="1">
    <source>
        <dbReference type="ARBA" id="ARBA00000085"/>
    </source>
</evidence>
<dbReference type="PANTHER" id="PTHR42878">
    <property type="entry name" value="TWO-COMPONENT HISTIDINE KINASE"/>
    <property type="match status" value="1"/>
</dbReference>
<dbReference type="CDD" id="cd00130">
    <property type="entry name" value="PAS"/>
    <property type="match status" value="1"/>
</dbReference>
<dbReference type="GO" id="GO:0000155">
    <property type="term" value="F:phosphorelay sensor kinase activity"/>
    <property type="evidence" value="ECO:0007669"/>
    <property type="project" value="InterPro"/>
</dbReference>
<evidence type="ECO:0000256" key="6">
    <source>
        <dbReference type="ARBA" id="ARBA00023136"/>
    </source>
</evidence>
<keyword evidence="4" id="KW-0808">Transferase</keyword>
<dbReference type="EMBL" id="DSDK01000401">
    <property type="protein sequence ID" value="HDR51416.1"/>
    <property type="molecule type" value="Genomic_DNA"/>
</dbReference>
<evidence type="ECO:0000256" key="3">
    <source>
        <dbReference type="ARBA" id="ARBA00022553"/>
    </source>
</evidence>
<dbReference type="InterPro" id="IPR029016">
    <property type="entry name" value="GAF-like_dom_sf"/>
</dbReference>
<feature type="domain" description="Histidine kinase" evidence="8">
    <location>
        <begin position="287"/>
        <end position="502"/>
    </location>
</feature>
<feature type="domain" description="PAC" evidence="9">
    <location>
        <begin position="50"/>
        <end position="102"/>
    </location>
</feature>
<evidence type="ECO:0000256" key="2">
    <source>
        <dbReference type="ARBA" id="ARBA00012438"/>
    </source>
</evidence>
<dbReference type="InterPro" id="IPR000014">
    <property type="entry name" value="PAS"/>
</dbReference>
<dbReference type="Gene3D" id="1.10.287.130">
    <property type="match status" value="1"/>
</dbReference>
<dbReference type="InterPro" id="IPR013656">
    <property type="entry name" value="PAS_4"/>
</dbReference>
<dbReference type="Gene3D" id="3.30.450.20">
    <property type="entry name" value="PAS domain"/>
    <property type="match status" value="1"/>
</dbReference>
<reference evidence="10" key="1">
    <citation type="journal article" date="2020" name="mSystems">
        <title>Genome- and Community-Level Interaction Insights into Carbon Utilization and Element Cycling Functions of Hydrothermarchaeota in Hydrothermal Sediment.</title>
        <authorList>
            <person name="Zhou Z."/>
            <person name="Liu Y."/>
            <person name="Xu W."/>
            <person name="Pan J."/>
            <person name="Luo Z.H."/>
            <person name="Li M."/>
        </authorList>
    </citation>
    <scope>NUCLEOTIDE SEQUENCE [LARGE SCALE GENOMIC DNA]</scope>
    <source>
        <strain evidence="10">SpSt-1217</strain>
    </source>
</reference>
<keyword evidence="6" id="KW-0472">Membrane</keyword>
<dbReference type="CDD" id="cd00082">
    <property type="entry name" value="HisKA"/>
    <property type="match status" value="1"/>
</dbReference>
<dbReference type="SUPFAM" id="SSF55785">
    <property type="entry name" value="PYP-like sensor domain (PAS domain)"/>
    <property type="match status" value="1"/>
</dbReference>
<dbReference type="Pfam" id="PF13185">
    <property type="entry name" value="GAF_2"/>
    <property type="match status" value="1"/>
</dbReference>
<dbReference type="PANTHER" id="PTHR42878:SF15">
    <property type="entry name" value="BACTERIOPHYTOCHROME"/>
    <property type="match status" value="1"/>
</dbReference>
<dbReference type="InterPro" id="IPR003594">
    <property type="entry name" value="HATPase_dom"/>
</dbReference>
<dbReference type="FunFam" id="3.30.565.10:FF:000006">
    <property type="entry name" value="Sensor histidine kinase WalK"/>
    <property type="match status" value="1"/>
</dbReference>
<comment type="caution">
    <text evidence="10">The sequence shown here is derived from an EMBL/GenBank/DDBJ whole genome shotgun (WGS) entry which is preliminary data.</text>
</comment>
<dbReference type="InterPro" id="IPR003661">
    <property type="entry name" value="HisK_dim/P_dom"/>
</dbReference>
<dbReference type="GO" id="GO:0000156">
    <property type="term" value="F:phosphorelay response regulator activity"/>
    <property type="evidence" value="ECO:0007669"/>
    <property type="project" value="TreeGrafter"/>
</dbReference>
<keyword evidence="3" id="KW-0597">Phosphoprotein</keyword>
<dbReference type="NCBIfam" id="TIGR00229">
    <property type="entry name" value="sensory_box"/>
    <property type="match status" value="1"/>
</dbReference>
<dbReference type="Pfam" id="PF08448">
    <property type="entry name" value="PAS_4"/>
    <property type="match status" value="1"/>
</dbReference>
<dbReference type="FunFam" id="1.10.287.130:FF:000070">
    <property type="entry name" value="Histidine kinase sensor protein"/>
    <property type="match status" value="1"/>
</dbReference>
<name>A0A831LX30_9BACT</name>
<protein>
    <recommendedName>
        <fullName evidence="2">histidine kinase</fullName>
        <ecNumber evidence="2">2.7.13.3</ecNumber>
    </recommendedName>
</protein>
<dbReference type="SUPFAM" id="SSF55781">
    <property type="entry name" value="GAF domain-like"/>
    <property type="match status" value="1"/>
</dbReference>
<dbReference type="SMART" id="SM00388">
    <property type="entry name" value="HisKA"/>
    <property type="match status" value="1"/>
</dbReference>
<dbReference type="SMART" id="SM00387">
    <property type="entry name" value="HATPase_c"/>
    <property type="match status" value="1"/>
</dbReference>
<dbReference type="PRINTS" id="PR00344">
    <property type="entry name" value="BCTRLSENSOR"/>
</dbReference>
<evidence type="ECO:0000259" key="8">
    <source>
        <dbReference type="PROSITE" id="PS50109"/>
    </source>
</evidence>
<dbReference type="InterPro" id="IPR036097">
    <property type="entry name" value="HisK_dim/P_sf"/>
</dbReference>
<accession>A0A831LX30</accession>
<dbReference type="GO" id="GO:0030295">
    <property type="term" value="F:protein kinase activator activity"/>
    <property type="evidence" value="ECO:0007669"/>
    <property type="project" value="TreeGrafter"/>
</dbReference>
<keyword evidence="7" id="KW-0175">Coiled coil</keyword>
<proteinExistence type="predicted"/>
<dbReference type="PROSITE" id="PS50113">
    <property type="entry name" value="PAC"/>
    <property type="match status" value="1"/>
</dbReference>
<dbReference type="InterPro" id="IPR004358">
    <property type="entry name" value="Sig_transdc_His_kin-like_C"/>
</dbReference>
<dbReference type="Proteomes" id="UP000886047">
    <property type="component" value="Unassembled WGS sequence"/>
</dbReference>
<gene>
    <name evidence="10" type="ORF">ENN90_07320</name>
</gene>
<dbReference type="GO" id="GO:0007234">
    <property type="term" value="P:osmosensory signaling via phosphorelay pathway"/>
    <property type="evidence" value="ECO:0007669"/>
    <property type="project" value="TreeGrafter"/>
</dbReference>
<dbReference type="Gene3D" id="3.30.565.10">
    <property type="entry name" value="Histidine kinase-like ATPase, C-terminal domain"/>
    <property type="match status" value="1"/>
</dbReference>
<evidence type="ECO:0000256" key="4">
    <source>
        <dbReference type="ARBA" id="ARBA00022679"/>
    </source>
</evidence>
<dbReference type="SMART" id="SM00065">
    <property type="entry name" value="GAF"/>
    <property type="match status" value="1"/>
</dbReference>
<dbReference type="PROSITE" id="PS50109">
    <property type="entry name" value="HIS_KIN"/>
    <property type="match status" value="1"/>
</dbReference>
<evidence type="ECO:0000256" key="7">
    <source>
        <dbReference type="SAM" id="Coils"/>
    </source>
</evidence>
<dbReference type="InterPro" id="IPR005467">
    <property type="entry name" value="His_kinase_dom"/>
</dbReference>
<dbReference type="InterPro" id="IPR036890">
    <property type="entry name" value="HATPase_C_sf"/>
</dbReference>
<sequence>NYVYVSQRYLTDYRVKEKDIIGKHHYEVFPDLPEKWRKVHQKALRGIVSKADEDKYIRDDGSIDWTRWECRPWYEANGSIGGIIVYTEVINEQKRKEEEIKKLNQRLKILIESIQQLSAVQSLEKVQDIVVKSARKLIGADGATLVFRENDHCYYMNEDAIQPLWKGKRFPVNECISGWVMQNKKSVVIEDIYSDERILREVYNPTFIKSLAMVPVNINEPIGVIGNYWKKKHTPTETEMQLLQTLADAAARAIENINLYAELEDRVKQRTEQLQAVNKELETFTYSVSHDLKAPLRGIDGYSKLLLDEYGDSLDEDAAHFIKTIRSSTLQMNQLIEDLLSYSRLERSHFKQEKIALKSFVKTLVSNFGEEIKKCGVQVKINIPEVDIVTDSTGLSIALRNFMENAIKFTCKSRNPEIEIGFDENPDYWIMSVKDNGVGFDMKYHERIFEIFQRLHRAEDFPGTGIGLAMVAKALQRMNGKAWAESKPGHGSTFFIELPKIKTI</sequence>
<dbReference type="InterPro" id="IPR035965">
    <property type="entry name" value="PAS-like_dom_sf"/>
</dbReference>
<comment type="catalytic activity">
    <reaction evidence="1">
        <text>ATP + protein L-histidine = ADP + protein N-phospho-L-histidine.</text>
        <dbReference type="EC" id="2.7.13.3"/>
    </reaction>
</comment>
<dbReference type="Pfam" id="PF00512">
    <property type="entry name" value="HisKA"/>
    <property type="match status" value="1"/>
</dbReference>
<dbReference type="Gene3D" id="3.30.450.40">
    <property type="match status" value="1"/>
</dbReference>
<dbReference type="Pfam" id="PF02518">
    <property type="entry name" value="HATPase_c"/>
    <property type="match status" value="1"/>
</dbReference>
<dbReference type="GO" id="GO:0016020">
    <property type="term" value="C:membrane"/>
    <property type="evidence" value="ECO:0007669"/>
    <property type="project" value="UniProtKB-SubCell"/>
</dbReference>
<dbReference type="InterPro" id="IPR003018">
    <property type="entry name" value="GAF"/>
</dbReference>
<feature type="coiled-coil region" evidence="7">
    <location>
        <begin position="86"/>
        <end position="120"/>
    </location>
</feature>